<organism evidence="1 2">
    <name type="scientific">Patulibacter medicamentivorans</name>
    <dbReference type="NCBI Taxonomy" id="1097667"/>
    <lineage>
        <taxon>Bacteria</taxon>
        <taxon>Bacillati</taxon>
        <taxon>Actinomycetota</taxon>
        <taxon>Thermoleophilia</taxon>
        <taxon>Solirubrobacterales</taxon>
        <taxon>Patulibacteraceae</taxon>
        <taxon>Patulibacter</taxon>
    </lineage>
</organism>
<dbReference type="SUPFAM" id="SSF53474">
    <property type="entry name" value="alpha/beta-Hydrolases"/>
    <property type="match status" value="1"/>
</dbReference>
<gene>
    <name evidence="1" type="ORF">PAI11_20000</name>
</gene>
<proteinExistence type="predicted"/>
<dbReference type="InterPro" id="IPR029058">
    <property type="entry name" value="AB_hydrolase_fold"/>
</dbReference>
<evidence type="ECO:0000313" key="2">
    <source>
        <dbReference type="Proteomes" id="UP000005143"/>
    </source>
</evidence>
<protein>
    <submittedName>
        <fullName evidence="1">Uncharacterized protein</fullName>
    </submittedName>
</protein>
<sequence>MLRPWGFEPESVAGEVLLVHGGQDATVPPAHARDLARRLPRGSLRLLAGEGHFFFRARFGELLGLLLEPAGG</sequence>
<dbReference type="EMBL" id="AGUD01000151">
    <property type="protein sequence ID" value="EHN11134.1"/>
    <property type="molecule type" value="Genomic_DNA"/>
</dbReference>
<dbReference type="AlphaFoldDB" id="H0E5B0"/>
<dbReference type="Proteomes" id="UP000005143">
    <property type="component" value="Unassembled WGS sequence"/>
</dbReference>
<accession>H0E5B0</accession>
<reference evidence="1 2" key="1">
    <citation type="journal article" date="2013" name="Biodegradation">
        <title>Quantitative proteomic analysis of ibuprofen-degrading Patulibacter sp. strain I11.</title>
        <authorList>
            <person name="Almeida B."/>
            <person name="Kjeldal H."/>
            <person name="Lolas I."/>
            <person name="Knudsen A.D."/>
            <person name="Carvalho G."/>
            <person name="Nielsen K.L."/>
            <person name="Barreto Crespo M.T."/>
            <person name="Stensballe A."/>
            <person name="Nielsen J.L."/>
        </authorList>
    </citation>
    <scope>NUCLEOTIDE SEQUENCE [LARGE SCALE GENOMIC DNA]</scope>
    <source>
        <strain evidence="1 2">I11</strain>
    </source>
</reference>
<evidence type="ECO:0000313" key="1">
    <source>
        <dbReference type="EMBL" id="EHN11134.1"/>
    </source>
</evidence>
<keyword evidence="2" id="KW-1185">Reference proteome</keyword>
<name>H0E5B0_9ACTN</name>
<comment type="caution">
    <text evidence="1">The sequence shown here is derived from an EMBL/GenBank/DDBJ whole genome shotgun (WGS) entry which is preliminary data.</text>
</comment>
<dbReference type="Gene3D" id="3.40.50.1820">
    <property type="entry name" value="alpha/beta hydrolase"/>
    <property type="match status" value="1"/>
</dbReference>